<dbReference type="SUPFAM" id="SSF57362">
    <property type="entry name" value="BPTI-like"/>
    <property type="match status" value="1"/>
</dbReference>
<keyword evidence="6" id="KW-1015">Disulfide bond</keyword>
<dbReference type="PANTHER" id="PTHR10083:SF376">
    <property type="entry name" value="SERINE PEPTIDASE INHIBITOR, KUNITZ TYPE, 3"/>
    <property type="match status" value="1"/>
</dbReference>
<dbReference type="GO" id="GO:0005615">
    <property type="term" value="C:extracellular space"/>
    <property type="evidence" value="ECO:0007669"/>
    <property type="project" value="TreeGrafter"/>
</dbReference>
<dbReference type="InterPro" id="IPR036880">
    <property type="entry name" value="Kunitz_BPTI_sf"/>
</dbReference>
<organism evidence="10">
    <name type="scientific">Musca domestica</name>
    <name type="common">House fly</name>
    <dbReference type="NCBI Taxonomy" id="7370"/>
    <lineage>
        <taxon>Eukaryota</taxon>
        <taxon>Metazoa</taxon>
        <taxon>Ecdysozoa</taxon>
        <taxon>Arthropoda</taxon>
        <taxon>Hexapoda</taxon>
        <taxon>Insecta</taxon>
        <taxon>Pterygota</taxon>
        <taxon>Neoptera</taxon>
        <taxon>Endopterygota</taxon>
        <taxon>Diptera</taxon>
        <taxon>Brachycera</taxon>
        <taxon>Muscomorpha</taxon>
        <taxon>Muscoidea</taxon>
        <taxon>Muscidae</taxon>
        <taxon>Musca</taxon>
    </lineage>
</organism>
<proteinExistence type="predicted"/>
<dbReference type="EnsemblMetazoa" id="MDOA006318-RA">
    <property type="protein sequence ID" value="MDOA006318-PA"/>
    <property type="gene ID" value="MDOA006318"/>
</dbReference>
<dbReference type="GO" id="GO:0004867">
    <property type="term" value="F:serine-type endopeptidase inhibitor activity"/>
    <property type="evidence" value="ECO:0007669"/>
    <property type="project" value="UniProtKB-KW"/>
</dbReference>
<evidence type="ECO:0000256" key="4">
    <source>
        <dbReference type="ARBA" id="ARBA00022690"/>
    </source>
</evidence>
<accession>A0A1I8MLX0</accession>
<dbReference type="Gene3D" id="4.10.410.10">
    <property type="entry name" value="Pancreatic trypsin inhibitor Kunitz domain"/>
    <property type="match status" value="1"/>
</dbReference>
<reference evidence="10" key="1">
    <citation type="submission" date="2020-05" db="UniProtKB">
        <authorList>
            <consortium name="EnsemblMetazoa"/>
        </authorList>
    </citation>
    <scope>IDENTIFICATION</scope>
    <source>
        <strain evidence="10">Aabys</strain>
    </source>
</reference>
<comment type="subcellular location">
    <subcellularLocation>
        <location evidence="1">Secreted</location>
    </subcellularLocation>
</comment>
<dbReference type="PRINTS" id="PR00759">
    <property type="entry name" value="BASICPTASE"/>
</dbReference>
<name>A0A1I8MLX0_MUSDO</name>
<dbReference type="PROSITE" id="PS50279">
    <property type="entry name" value="BPTI_KUNITZ_2"/>
    <property type="match status" value="1"/>
</dbReference>
<dbReference type="InterPro" id="IPR020901">
    <property type="entry name" value="Prtase_inh_Kunz-CS"/>
</dbReference>
<dbReference type="InterPro" id="IPR050098">
    <property type="entry name" value="TFPI/VKTCI-like"/>
</dbReference>
<dbReference type="CDD" id="cd00109">
    <property type="entry name" value="Kunitz-type"/>
    <property type="match status" value="1"/>
</dbReference>
<feature type="domain" description="BPTI/Kunitz inhibitor" evidence="9">
    <location>
        <begin position="52"/>
        <end position="102"/>
    </location>
</feature>
<evidence type="ECO:0000256" key="8">
    <source>
        <dbReference type="ARBA" id="ARBA00034146"/>
    </source>
</evidence>
<evidence type="ECO:0000256" key="2">
    <source>
        <dbReference type="ARBA" id="ARBA00022525"/>
    </source>
</evidence>
<dbReference type="InterPro" id="IPR002223">
    <property type="entry name" value="Kunitz_BPTI"/>
</dbReference>
<dbReference type="SMART" id="SM00131">
    <property type="entry name" value="KU"/>
    <property type="match status" value="1"/>
</dbReference>
<dbReference type="OrthoDB" id="4473401at2759"/>
<dbReference type="PANTHER" id="PTHR10083">
    <property type="entry name" value="KUNITZ-TYPE PROTEASE INHIBITOR-RELATED"/>
    <property type="match status" value="1"/>
</dbReference>
<evidence type="ECO:0000256" key="1">
    <source>
        <dbReference type="ARBA" id="ARBA00004613"/>
    </source>
</evidence>
<evidence type="ECO:0000256" key="3">
    <source>
        <dbReference type="ARBA" id="ARBA00022656"/>
    </source>
</evidence>
<evidence type="ECO:0000256" key="7">
    <source>
        <dbReference type="ARBA" id="ARBA00023240"/>
    </source>
</evidence>
<dbReference type="VEuPathDB" id="VectorBase:MDOMA2_001405"/>
<dbReference type="KEGG" id="mde:101899155"/>
<dbReference type="AlphaFoldDB" id="A0A1I8MLX0"/>
<evidence type="ECO:0000256" key="5">
    <source>
        <dbReference type="ARBA" id="ARBA00022900"/>
    </source>
</evidence>
<gene>
    <name evidence="10" type="primary">101899155</name>
</gene>
<keyword evidence="8" id="KW-1203">Blood coagulation cascade inhibiting toxin</keyword>
<dbReference type="PROSITE" id="PS00280">
    <property type="entry name" value="BPTI_KUNITZ_1"/>
    <property type="match status" value="1"/>
</dbReference>
<dbReference type="STRING" id="7370.A0A1I8MLX0"/>
<dbReference type="VEuPathDB" id="VectorBase:MDOA006318"/>
<keyword evidence="2" id="KW-0964">Secreted</keyword>
<keyword evidence="4" id="KW-0646">Protease inhibitor</keyword>
<evidence type="ECO:0000256" key="6">
    <source>
        <dbReference type="ARBA" id="ARBA00023157"/>
    </source>
</evidence>
<dbReference type="eggNOG" id="KOG4295">
    <property type="taxonomic scope" value="Eukaryota"/>
</dbReference>
<sequence>MSMRFYYSNAMKLSTSLILLALIQISLCPVFLVWTNQIVENIKRNNQNVTACLEPKTPGLCRGKILRYAFDNKSGKCISFYYSGCGATQNNFLTYEECRRDCMQQLRY</sequence>
<keyword evidence="5" id="KW-0722">Serine protease inhibitor</keyword>
<evidence type="ECO:0000313" key="10">
    <source>
        <dbReference type="EnsemblMetazoa" id="MDOA006318-PA"/>
    </source>
</evidence>
<keyword evidence="7" id="KW-1199">Hemostasis impairing toxin</keyword>
<dbReference type="GO" id="GO:0090729">
    <property type="term" value="F:toxin activity"/>
    <property type="evidence" value="ECO:0007669"/>
    <property type="project" value="UniProtKB-KW"/>
</dbReference>
<protein>
    <recommendedName>
        <fullName evidence="9">BPTI/Kunitz inhibitor domain-containing protein</fullName>
    </recommendedName>
</protein>
<evidence type="ECO:0000259" key="9">
    <source>
        <dbReference type="PROSITE" id="PS50279"/>
    </source>
</evidence>
<dbReference type="RefSeq" id="XP_005192098.2">
    <property type="nucleotide sequence ID" value="XM_005192041.4"/>
</dbReference>
<keyword evidence="3" id="KW-0800">Toxin</keyword>
<dbReference type="Pfam" id="PF00014">
    <property type="entry name" value="Kunitz_BPTI"/>
    <property type="match status" value="1"/>
</dbReference>